<feature type="region of interest" description="Disordered" evidence="1">
    <location>
        <begin position="25"/>
        <end position="58"/>
    </location>
</feature>
<dbReference type="AlphaFoldDB" id="A0A0D9ZIG2"/>
<dbReference type="HOGENOM" id="CLU_1573082_0_0_1"/>
<accession>A0A0D9ZIG2</accession>
<name>A0A0D9ZIG2_9ORYZ</name>
<dbReference type="Proteomes" id="UP000026961">
    <property type="component" value="Chromosome 4"/>
</dbReference>
<reference evidence="2" key="2">
    <citation type="submission" date="2018-05" db="EMBL/GenBank/DDBJ databases">
        <title>OgluRS3 (Oryza glumaepatula Reference Sequence Version 3).</title>
        <authorList>
            <person name="Zhang J."/>
            <person name="Kudrna D."/>
            <person name="Lee S."/>
            <person name="Talag J."/>
            <person name="Welchert J."/>
            <person name="Wing R.A."/>
        </authorList>
    </citation>
    <scope>NUCLEOTIDE SEQUENCE [LARGE SCALE GENOMIC DNA]</scope>
</reference>
<feature type="compositionally biased region" description="Basic residues" evidence="1">
    <location>
        <begin position="107"/>
        <end position="123"/>
    </location>
</feature>
<evidence type="ECO:0000256" key="1">
    <source>
        <dbReference type="SAM" id="MobiDB-lite"/>
    </source>
</evidence>
<evidence type="ECO:0000313" key="3">
    <source>
        <dbReference type="Proteomes" id="UP000026961"/>
    </source>
</evidence>
<evidence type="ECO:0008006" key="4">
    <source>
        <dbReference type="Google" id="ProtNLM"/>
    </source>
</evidence>
<feature type="compositionally biased region" description="Polar residues" evidence="1">
    <location>
        <begin position="45"/>
        <end position="58"/>
    </location>
</feature>
<organism evidence="2">
    <name type="scientific">Oryza glumipatula</name>
    <dbReference type="NCBI Taxonomy" id="40148"/>
    <lineage>
        <taxon>Eukaryota</taxon>
        <taxon>Viridiplantae</taxon>
        <taxon>Streptophyta</taxon>
        <taxon>Embryophyta</taxon>
        <taxon>Tracheophyta</taxon>
        <taxon>Spermatophyta</taxon>
        <taxon>Magnoliopsida</taxon>
        <taxon>Liliopsida</taxon>
        <taxon>Poales</taxon>
        <taxon>Poaceae</taxon>
        <taxon>BOP clade</taxon>
        <taxon>Oryzoideae</taxon>
        <taxon>Oryzeae</taxon>
        <taxon>Oryzinae</taxon>
        <taxon>Oryza</taxon>
    </lineage>
</organism>
<protein>
    <recommendedName>
        <fullName evidence="4">DUF834 domain-containing protein</fullName>
    </recommendedName>
</protein>
<reference evidence="2" key="1">
    <citation type="submission" date="2015-04" db="UniProtKB">
        <authorList>
            <consortium name="EnsemblPlants"/>
        </authorList>
    </citation>
    <scope>IDENTIFICATION</scope>
</reference>
<dbReference type="Gramene" id="OGLUM04G06140.1">
    <property type="protein sequence ID" value="OGLUM04G06140.1"/>
    <property type="gene ID" value="OGLUM04G06140"/>
</dbReference>
<sequence length="170" mass="18312">MVVDWGSRAATRVALRAVVPAVRVEQRNGGSSSVSALPEDDGDAGSSTEDAIEGTTSSGSWGKWWRGALGRLESCPRRADLKREGKTATSARAAWLNRRFVWGSRRGERRPRPPHVRTRRKGARTAASWGATCAGGVAMAVAGRRRKKALTGWAPSAPPIGGRRERRVAK</sequence>
<proteinExistence type="predicted"/>
<keyword evidence="3" id="KW-1185">Reference proteome</keyword>
<evidence type="ECO:0000313" key="2">
    <source>
        <dbReference type="EnsemblPlants" id="OGLUM04G06140.1"/>
    </source>
</evidence>
<feature type="region of interest" description="Disordered" evidence="1">
    <location>
        <begin position="147"/>
        <end position="170"/>
    </location>
</feature>
<feature type="region of interest" description="Disordered" evidence="1">
    <location>
        <begin position="105"/>
        <end position="128"/>
    </location>
</feature>
<dbReference type="EnsemblPlants" id="OGLUM04G06140.1">
    <property type="protein sequence ID" value="OGLUM04G06140.1"/>
    <property type="gene ID" value="OGLUM04G06140"/>
</dbReference>